<keyword evidence="3" id="KW-0800">Toxin</keyword>
<dbReference type="GO" id="GO:0004867">
    <property type="term" value="F:serine-type endopeptidase inhibitor activity"/>
    <property type="evidence" value="ECO:0007669"/>
    <property type="project" value="UniProtKB-KW"/>
</dbReference>
<evidence type="ECO:0000256" key="2">
    <source>
        <dbReference type="ARBA" id="ARBA00022525"/>
    </source>
</evidence>
<organism evidence="8 9">
    <name type="scientific">Plutella xylostella</name>
    <name type="common">Diamondback moth</name>
    <name type="synonym">Plutella maculipennis</name>
    <dbReference type="NCBI Taxonomy" id="51655"/>
    <lineage>
        <taxon>Eukaryota</taxon>
        <taxon>Metazoa</taxon>
        <taxon>Ecdysozoa</taxon>
        <taxon>Arthropoda</taxon>
        <taxon>Hexapoda</taxon>
        <taxon>Insecta</taxon>
        <taxon>Pterygota</taxon>
        <taxon>Neoptera</taxon>
        <taxon>Endopterygota</taxon>
        <taxon>Lepidoptera</taxon>
        <taxon>Glossata</taxon>
        <taxon>Ditrysia</taxon>
        <taxon>Yponomeutoidea</taxon>
        <taxon>Plutellidae</taxon>
        <taxon>Plutella</taxon>
    </lineage>
</organism>
<dbReference type="InterPro" id="IPR002223">
    <property type="entry name" value="Kunitz_BPTI"/>
</dbReference>
<keyword evidence="2" id="KW-0964">Secreted</keyword>
<dbReference type="InterPro" id="IPR036880">
    <property type="entry name" value="Kunitz_BPTI_sf"/>
</dbReference>
<dbReference type="SMART" id="SM00131">
    <property type="entry name" value="KU"/>
    <property type="match status" value="2"/>
</dbReference>
<dbReference type="EMBL" id="CAJHNJ030000024">
    <property type="protein sequence ID" value="CAG9120879.1"/>
    <property type="molecule type" value="Genomic_DNA"/>
</dbReference>
<accession>A0A8S4EYS5</accession>
<keyword evidence="5" id="KW-0722">Serine protease inhibitor</keyword>
<keyword evidence="9" id="KW-1185">Reference proteome</keyword>
<feature type="domain" description="BPTI/Kunitz inhibitor" evidence="7">
    <location>
        <begin position="67"/>
        <end position="118"/>
    </location>
</feature>
<name>A0A8S4EYS5_PLUXY</name>
<dbReference type="PANTHER" id="PTHR10083">
    <property type="entry name" value="KUNITZ-TYPE PROTEASE INHIBITOR-RELATED"/>
    <property type="match status" value="1"/>
</dbReference>
<evidence type="ECO:0000256" key="4">
    <source>
        <dbReference type="ARBA" id="ARBA00022690"/>
    </source>
</evidence>
<dbReference type="InterPro" id="IPR020901">
    <property type="entry name" value="Prtase_inh_Kunz-CS"/>
</dbReference>
<dbReference type="FunFam" id="4.10.410.10:FF:000020">
    <property type="entry name" value="Collagen, type VI, alpha 3"/>
    <property type="match status" value="1"/>
</dbReference>
<dbReference type="PROSITE" id="PS50279">
    <property type="entry name" value="BPTI_KUNITZ_2"/>
    <property type="match status" value="2"/>
</dbReference>
<keyword evidence="6" id="KW-1015">Disulfide bond</keyword>
<evidence type="ECO:0000313" key="8">
    <source>
        <dbReference type="EMBL" id="CAG9120879.1"/>
    </source>
</evidence>
<dbReference type="AlphaFoldDB" id="A0A8S4EYS5"/>
<dbReference type="Pfam" id="PF00014">
    <property type="entry name" value="Kunitz_BPTI"/>
    <property type="match status" value="2"/>
</dbReference>
<comment type="subcellular location">
    <subcellularLocation>
        <location evidence="1">Secreted</location>
    </subcellularLocation>
</comment>
<dbReference type="Proteomes" id="UP000653454">
    <property type="component" value="Unassembled WGS sequence"/>
</dbReference>
<dbReference type="InterPro" id="IPR050098">
    <property type="entry name" value="TFPI/VKTCI-like"/>
</dbReference>
<comment type="caution">
    <text evidence="8">The sequence shown here is derived from an EMBL/GenBank/DDBJ whole genome shotgun (WGS) entry which is preliminary data.</text>
</comment>
<gene>
    <name evidence="8" type="ORF">PLXY2_LOCUS7238</name>
</gene>
<protein>
    <submittedName>
        <fullName evidence="8">(diamondback moth) hypothetical protein</fullName>
    </submittedName>
</protein>
<evidence type="ECO:0000256" key="5">
    <source>
        <dbReference type="ARBA" id="ARBA00022900"/>
    </source>
</evidence>
<keyword evidence="4" id="KW-0646">Protease inhibitor</keyword>
<dbReference type="Gene3D" id="4.10.410.10">
    <property type="entry name" value="Pancreatic trypsin inhibitor Kunitz domain"/>
    <property type="match status" value="2"/>
</dbReference>
<evidence type="ECO:0000256" key="3">
    <source>
        <dbReference type="ARBA" id="ARBA00022656"/>
    </source>
</evidence>
<feature type="domain" description="BPTI/Kunitz inhibitor" evidence="7">
    <location>
        <begin position="7"/>
        <end position="57"/>
    </location>
</feature>
<dbReference type="PRINTS" id="PR00759">
    <property type="entry name" value="BASICPTASE"/>
</dbReference>
<dbReference type="PANTHER" id="PTHR10083:SF217">
    <property type="entry name" value="BOOPHILIN-H2"/>
    <property type="match status" value="1"/>
</dbReference>
<dbReference type="GO" id="GO:0005615">
    <property type="term" value="C:extracellular space"/>
    <property type="evidence" value="ECO:0007669"/>
    <property type="project" value="TreeGrafter"/>
</dbReference>
<evidence type="ECO:0000256" key="1">
    <source>
        <dbReference type="ARBA" id="ARBA00004613"/>
    </source>
</evidence>
<dbReference type="PROSITE" id="PS00280">
    <property type="entry name" value="BPTI_KUNITZ_1"/>
    <property type="match status" value="1"/>
</dbReference>
<evidence type="ECO:0000259" key="7">
    <source>
        <dbReference type="PROSITE" id="PS50279"/>
    </source>
</evidence>
<evidence type="ECO:0000313" key="9">
    <source>
        <dbReference type="Proteomes" id="UP000653454"/>
    </source>
</evidence>
<reference evidence="8" key="1">
    <citation type="submission" date="2020-11" db="EMBL/GenBank/DDBJ databases">
        <authorList>
            <person name="Whiteford S."/>
        </authorList>
    </citation>
    <scope>NUCLEOTIDE SEQUENCE</scope>
</reference>
<proteinExistence type="predicted"/>
<sequence length="173" mass="19343">MVAHPTCFLPPEPGRCKARKRRYYFDPTTGSCSSFNYGGCGGNGNRFKTINHCKNKCLPSTRSPEYCQLPFDYGDCDVGEGVKWYYDAASALCLEEIYSGCGGNGNIFDTEEHCYDTCAELKPTNELPKRKPRLSEAGVSAILGSKRLQGILENIFRNKPPKNLKVVFNLYED</sequence>
<dbReference type="CDD" id="cd00109">
    <property type="entry name" value="Kunitz-type"/>
    <property type="match status" value="1"/>
</dbReference>
<evidence type="ECO:0000256" key="6">
    <source>
        <dbReference type="ARBA" id="ARBA00023157"/>
    </source>
</evidence>
<dbReference type="SUPFAM" id="SSF57362">
    <property type="entry name" value="BPTI-like"/>
    <property type="match status" value="2"/>
</dbReference>